<dbReference type="GO" id="GO:0015833">
    <property type="term" value="P:peptide transport"/>
    <property type="evidence" value="ECO:0007669"/>
    <property type="project" value="InterPro"/>
</dbReference>
<evidence type="ECO:0000256" key="2">
    <source>
        <dbReference type="ARBA" id="ARBA00005417"/>
    </source>
</evidence>
<feature type="domain" description="ABC transporter" evidence="9">
    <location>
        <begin position="9"/>
        <end position="259"/>
    </location>
</feature>
<dbReference type="Pfam" id="PF08352">
    <property type="entry name" value="oligo_HPY"/>
    <property type="match status" value="1"/>
</dbReference>
<keyword evidence="4" id="KW-1003">Cell membrane</keyword>
<dbReference type="GO" id="GO:0005886">
    <property type="term" value="C:plasma membrane"/>
    <property type="evidence" value="ECO:0007669"/>
    <property type="project" value="UniProtKB-SubCell"/>
</dbReference>
<evidence type="ECO:0000259" key="9">
    <source>
        <dbReference type="PROSITE" id="PS50893"/>
    </source>
</evidence>
<dbReference type="InterPro" id="IPR050388">
    <property type="entry name" value="ABC_Ni/Peptide_Import"/>
</dbReference>
<keyword evidence="11" id="KW-1185">Reference proteome</keyword>
<dbReference type="PANTHER" id="PTHR43297">
    <property type="entry name" value="OLIGOPEPTIDE TRANSPORT ATP-BINDING PROTEIN APPD"/>
    <property type="match status" value="1"/>
</dbReference>
<organism evidence="10 11">
    <name type="scientific">Pediococcus cellicola</name>
    <dbReference type="NCBI Taxonomy" id="319652"/>
    <lineage>
        <taxon>Bacteria</taxon>
        <taxon>Bacillati</taxon>
        <taxon>Bacillota</taxon>
        <taxon>Bacilli</taxon>
        <taxon>Lactobacillales</taxon>
        <taxon>Lactobacillaceae</taxon>
        <taxon>Pediococcus</taxon>
    </lineage>
</organism>
<dbReference type="STRING" id="319652.IV80_GL000795"/>
<name>A0A0R2IQE2_9LACO</name>
<protein>
    <submittedName>
        <fullName evidence="10">OppD protein</fullName>
    </submittedName>
</protein>
<evidence type="ECO:0000256" key="8">
    <source>
        <dbReference type="SAM" id="MobiDB-lite"/>
    </source>
</evidence>
<dbReference type="PANTHER" id="PTHR43297:SF2">
    <property type="entry name" value="DIPEPTIDE TRANSPORT ATP-BINDING PROTEIN DPPD"/>
    <property type="match status" value="1"/>
</dbReference>
<evidence type="ECO:0000313" key="10">
    <source>
        <dbReference type="EMBL" id="KRN67259.1"/>
    </source>
</evidence>
<evidence type="ECO:0000256" key="4">
    <source>
        <dbReference type="ARBA" id="ARBA00022475"/>
    </source>
</evidence>
<accession>A0A0R2IQE2</accession>
<dbReference type="GO" id="GO:0016887">
    <property type="term" value="F:ATP hydrolysis activity"/>
    <property type="evidence" value="ECO:0007669"/>
    <property type="project" value="InterPro"/>
</dbReference>
<dbReference type="AlphaFoldDB" id="A0A0R2IQE2"/>
<dbReference type="InterPro" id="IPR003439">
    <property type="entry name" value="ABC_transporter-like_ATP-bd"/>
</dbReference>
<dbReference type="PROSITE" id="PS50893">
    <property type="entry name" value="ABC_TRANSPORTER_2"/>
    <property type="match status" value="1"/>
</dbReference>
<comment type="caution">
    <text evidence="10">The sequence shown here is derived from an EMBL/GenBank/DDBJ whole genome shotgun (WGS) entry which is preliminary data.</text>
</comment>
<dbReference type="SMART" id="SM00382">
    <property type="entry name" value="AAA"/>
    <property type="match status" value="1"/>
</dbReference>
<keyword evidence="3" id="KW-0813">Transport</keyword>
<dbReference type="EMBL" id="JQBR01000002">
    <property type="protein sequence ID" value="KRN67259.1"/>
    <property type="molecule type" value="Genomic_DNA"/>
</dbReference>
<dbReference type="InterPro" id="IPR027417">
    <property type="entry name" value="P-loop_NTPase"/>
</dbReference>
<feature type="region of interest" description="Disordered" evidence="8">
    <location>
        <begin position="349"/>
        <end position="375"/>
    </location>
</feature>
<dbReference type="PROSITE" id="PS00211">
    <property type="entry name" value="ABC_TRANSPORTER_1"/>
    <property type="match status" value="1"/>
</dbReference>
<dbReference type="NCBIfam" id="TIGR01727">
    <property type="entry name" value="oligo_HPY"/>
    <property type="match status" value="1"/>
</dbReference>
<dbReference type="InterPro" id="IPR017871">
    <property type="entry name" value="ABC_transporter-like_CS"/>
</dbReference>
<dbReference type="CDD" id="cd03257">
    <property type="entry name" value="ABC_NikE_OppD_transporters"/>
    <property type="match status" value="1"/>
</dbReference>
<feature type="compositionally biased region" description="Polar residues" evidence="8">
    <location>
        <begin position="349"/>
        <end position="365"/>
    </location>
</feature>
<dbReference type="Proteomes" id="UP000051568">
    <property type="component" value="Unassembled WGS sequence"/>
</dbReference>
<comment type="similarity">
    <text evidence="2">Belongs to the ABC transporter superfamily.</text>
</comment>
<dbReference type="SUPFAM" id="SSF52540">
    <property type="entry name" value="P-loop containing nucleoside triphosphate hydrolases"/>
    <property type="match status" value="1"/>
</dbReference>
<gene>
    <name evidence="10" type="ORF">IV80_GL000795</name>
</gene>
<comment type="subcellular location">
    <subcellularLocation>
        <location evidence="1">Cell membrane</location>
        <topology evidence="1">Peripheral membrane protein</topology>
    </subcellularLocation>
</comment>
<dbReference type="Gene3D" id="3.40.50.300">
    <property type="entry name" value="P-loop containing nucleotide triphosphate hydrolases"/>
    <property type="match status" value="1"/>
</dbReference>
<evidence type="ECO:0000256" key="3">
    <source>
        <dbReference type="ARBA" id="ARBA00022448"/>
    </source>
</evidence>
<keyword evidence="6" id="KW-0067">ATP-binding</keyword>
<dbReference type="PATRIC" id="fig|319652.3.peg.803"/>
<dbReference type="InterPro" id="IPR013563">
    <property type="entry name" value="Oligopep_ABC_C"/>
</dbReference>
<dbReference type="OrthoDB" id="9802264at2"/>
<dbReference type="FunFam" id="3.40.50.300:FF:000016">
    <property type="entry name" value="Oligopeptide ABC transporter ATP-binding component"/>
    <property type="match status" value="1"/>
</dbReference>
<dbReference type="Pfam" id="PF00005">
    <property type="entry name" value="ABC_tran"/>
    <property type="match status" value="1"/>
</dbReference>
<evidence type="ECO:0000256" key="5">
    <source>
        <dbReference type="ARBA" id="ARBA00022741"/>
    </source>
</evidence>
<dbReference type="RefSeq" id="WP_057749012.1">
    <property type="nucleotide sequence ID" value="NZ_BJVH01000003.1"/>
</dbReference>
<evidence type="ECO:0000256" key="1">
    <source>
        <dbReference type="ARBA" id="ARBA00004202"/>
    </source>
</evidence>
<evidence type="ECO:0000256" key="6">
    <source>
        <dbReference type="ARBA" id="ARBA00022840"/>
    </source>
</evidence>
<sequence>MENAEENILEVKDLTIDFHTYAGTVKAIRDVSFHLKKGETLAIVGESGSGKTVTTKTVMGLLANNAEVVEGTVKFHGKDILKMSQKQLESIRGKDIAEIFQDPMTSLDPTMKIGKQIAEPLRVHKGYSREKANKQALEMLKLVGITNAEERINDYPHQFSGGMRQRIVIAIALVCYPEILIADEPTTALDVTIQAQILDLMKELQEKISTSIIFITHDLGVVAGMADRVAVMYAGKIVEYGTVDEIFYNPQHPYTWGLLNSMPTLDTAKGKLESIPGTPPDLLDPPAGDPFAARNPYAMKIDEQKEPPFFKVSDTHYAATWLLHPDAPHVEPPVEIKRRQEVYKQRLQAGTINQGHIHSTGNTRFGNDDDDAIGE</sequence>
<reference evidence="10 11" key="1">
    <citation type="journal article" date="2015" name="Genome Announc.">
        <title>Expanding the biotechnology potential of lactobacilli through comparative genomics of 213 strains and associated genera.</title>
        <authorList>
            <person name="Sun Z."/>
            <person name="Harris H.M."/>
            <person name="McCann A."/>
            <person name="Guo C."/>
            <person name="Argimon S."/>
            <person name="Zhang W."/>
            <person name="Yang X."/>
            <person name="Jeffery I.B."/>
            <person name="Cooney J.C."/>
            <person name="Kagawa T.F."/>
            <person name="Liu W."/>
            <person name="Song Y."/>
            <person name="Salvetti E."/>
            <person name="Wrobel A."/>
            <person name="Rasinkangas P."/>
            <person name="Parkhill J."/>
            <person name="Rea M.C."/>
            <person name="O'Sullivan O."/>
            <person name="Ritari J."/>
            <person name="Douillard F.P."/>
            <person name="Paul Ross R."/>
            <person name="Yang R."/>
            <person name="Briner A.E."/>
            <person name="Felis G.E."/>
            <person name="de Vos W.M."/>
            <person name="Barrangou R."/>
            <person name="Klaenhammer T.R."/>
            <person name="Caufield P.W."/>
            <person name="Cui Y."/>
            <person name="Zhang H."/>
            <person name="O'Toole P.W."/>
        </authorList>
    </citation>
    <scope>NUCLEOTIDE SEQUENCE [LARGE SCALE GENOMIC DNA]</scope>
    <source>
        <strain evidence="10 11">DSM 17757</strain>
    </source>
</reference>
<dbReference type="InterPro" id="IPR003593">
    <property type="entry name" value="AAA+_ATPase"/>
</dbReference>
<keyword evidence="7" id="KW-0472">Membrane</keyword>
<evidence type="ECO:0000256" key="7">
    <source>
        <dbReference type="ARBA" id="ARBA00023136"/>
    </source>
</evidence>
<keyword evidence="5" id="KW-0547">Nucleotide-binding</keyword>
<evidence type="ECO:0000313" key="11">
    <source>
        <dbReference type="Proteomes" id="UP000051568"/>
    </source>
</evidence>
<proteinExistence type="inferred from homology"/>
<dbReference type="GO" id="GO:0005524">
    <property type="term" value="F:ATP binding"/>
    <property type="evidence" value="ECO:0007669"/>
    <property type="project" value="UniProtKB-KW"/>
</dbReference>